<evidence type="ECO:0000313" key="5">
    <source>
        <dbReference type="EMBL" id="GAA2731353.1"/>
    </source>
</evidence>
<dbReference type="InterPro" id="IPR000524">
    <property type="entry name" value="Tscrpt_reg_HTH_GntR"/>
</dbReference>
<dbReference type="InterPro" id="IPR008920">
    <property type="entry name" value="TF_FadR/GntR_C"/>
</dbReference>
<dbReference type="PROSITE" id="PS50949">
    <property type="entry name" value="HTH_GNTR"/>
    <property type="match status" value="1"/>
</dbReference>
<keyword evidence="1" id="KW-0805">Transcription regulation</keyword>
<dbReference type="Gene3D" id="1.10.10.10">
    <property type="entry name" value="Winged helix-like DNA-binding domain superfamily/Winged helix DNA-binding domain"/>
    <property type="match status" value="1"/>
</dbReference>
<dbReference type="SMART" id="SM00895">
    <property type="entry name" value="FCD"/>
    <property type="match status" value="1"/>
</dbReference>
<dbReference type="Gene3D" id="1.20.120.530">
    <property type="entry name" value="GntR ligand-binding domain-like"/>
    <property type="match status" value="1"/>
</dbReference>
<dbReference type="Pfam" id="PF00392">
    <property type="entry name" value="GntR"/>
    <property type="match status" value="1"/>
</dbReference>
<evidence type="ECO:0000256" key="2">
    <source>
        <dbReference type="ARBA" id="ARBA00023125"/>
    </source>
</evidence>
<dbReference type="SUPFAM" id="SSF48008">
    <property type="entry name" value="GntR ligand-binding domain-like"/>
    <property type="match status" value="1"/>
</dbReference>
<dbReference type="PANTHER" id="PTHR43537:SF45">
    <property type="entry name" value="GNTR FAMILY REGULATORY PROTEIN"/>
    <property type="match status" value="1"/>
</dbReference>
<keyword evidence="2" id="KW-0238">DNA-binding</keyword>
<dbReference type="CDD" id="cd07377">
    <property type="entry name" value="WHTH_GntR"/>
    <property type="match status" value="1"/>
</dbReference>
<dbReference type="PANTHER" id="PTHR43537">
    <property type="entry name" value="TRANSCRIPTIONAL REGULATOR, GNTR FAMILY"/>
    <property type="match status" value="1"/>
</dbReference>
<evidence type="ECO:0000256" key="3">
    <source>
        <dbReference type="ARBA" id="ARBA00023163"/>
    </source>
</evidence>
<evidence type="ECO:0000313" key="6">
    <source>
        <dbReference type="Proteomes" id="UP001501326"/>
    </source>
</evidence>
<dbReference type="SUPFAM" id="SSF46785">
    <property type="entry name" value="Winged helix' DNA-binding domain"/>
    <property type="match status" value="1"/>
</dbReference>
<gene>
    <name evidence="5" type="ORF">GCM10009867_04800</name>
</gene>
<evidence type="ECO:0000256" key="1">
    <source>
        <dbReference type="ARBA" id="ARBA00023015"/>
    </source>
</evidence>
<dbReference type="PRINTS" id="PR00035">
    <property type="entry name" value="HTHGNTR"/>
</dbReference>
<name>A0ABN3UF80_9MICO</name>
<dbReference type="InterPro" id="IPR036390">
    <property type="entry name" value="WH_DNA-bd_sf"/>
</dbReference>
<organism evidence="5 6">
    <name type="scientific">Pedococcus aerophilus</name>
    <dbReference type="NCBI Taxonomy" id="436356"/>
    <lineage>
        <taxon>Bacteria</taxon>
        <taxon>Bacillati</taxon>
        <taxon>Actinomycetota</taxon>
        <taxon>Actinomycetes</taxon>
        <taxon>Micrococcales</taxon>
        <taxon>Intrasporangiaceae</taxon>
        <taxon>Pedococcus</taxon>
    </lineage>
</organism>
<dbReference type="Pfam" id="PF07729">
    <property type="entry name" value="FCD"/>
    <property type="match status" value="1"/>
</dbReference>
<comment type="caution">
    <text evidence="5">The sequence shown here is derived from an EMBL/GenBank/DDBJ whole genome shotgun (WGS) entry which is preliminary data.</text>
</comment>
<reference evidence="5 6" key="1">
    <citation type="journal article" date="2019" name="Int. J. Syst. Evol. Microbiol.">
        <title>The Global Catalogue of Microorganisms (GCM) 10K type strain sequencing project: providing services to taxonomists for standard genome sequencing and annotation.</title>
        <authorList>
            <consortium name="The Broad Institute Genomics Platform"/>
            <consortium name="The Broad Institute Genome Sequencing Center for Infectious Disease"/>
            <person name="Wu L."/>
            <person name="Ma J."/>
        </authorList>
    </citation>
    <scope>NUCLEOTIDE SEQUENCE [LARGE SCALE GENOMIC DNA]</scope>
    <source>
        <strain evidence="5 6">JCM 16378</strain>
    </source>
</reference>
<keyword evidence="3" id="KW-0804">Transcription</keyword>
<sequence>MMSAEAFQTDQGKVEIPSIVEAVVLRLRALIVSGDVRPGDRLVEERLTEMFGVSRPPLREALRVLQRDGLVQSLPRRGYIVTPITAQDVREIYSLRFALERLAIELGVPVKDPASLEPMRAALADMKAAADSGDDNAVLAANSRFHMGLVSLAGHSRLITAYEGLRLQLELCMAYNLKFRERLYGDRGDVHPRHALLLESIERGDRKAVLHEIANHGNSSILDNLDELIGPAT</sequence>
<evidence type="ECO:0000259" key="4">
    <source>
        <dbReference type="PROSITE" id="PS50949"/>
    </source>
</evidence>
<accession>A0ABN3UF80</accession>
<feature type="domain" description="HTH gntR-type" evidence="4">
    <location>
        <begin position="17"/>
        <end position="84"/>
    </location>
</feature>
<protein>
    <submittedName>
        <fullName evidence="5">GntR family transcriptional regulator</fullName>
    </submittedName>
</protein>
<dbReference type="Proteomes" id="UP001501326">
    <property type="component" value="Unassembled WGS sequence"/>
</dbReference>
<dbReference type="EMBL" id="BAAARN010000001">
    <property type="protein sequence ID" value="GAA2731353.1"/>
    <property type="molecule type" value="Genomic_DNA"/>
</dbReference>
<dbReference type="SMART" id="SM00345">
    <property type="entry name" value="HTH_GNTR"/>
    <property type="match status" value="1"/>
</dbReference>
<dbReference type="InterPro" id="IPR036388">
    <property type="entry name" value="WH-like_DNA-bd_sf"/>
</dbReference>
<keyword evidence="6" id="KW-1185">Reference proteome</keyword>
<dbReference type="InterPro" id="IPR011711">
    <property type="entry name" value="GntR_C"/>
</dbReference>
<proteinExistence type="predicted"/>